<comment type="catalytic activity">
    <reaction evidence="1">
        <text>S-ubiquitinyl-[E2 ubiquitin-conjugating enzyme]-L-cysteine + [acceptor protein]-L-lysine = [E2 ubiquitin-conjugating enzyme]-L-cysteine + N(6)-ubiquitinyl-[acceptor protein]-L-lysine.</text>
        <dbReference type="EC" id="2.3.2.26"/>
    </reaction>
</comment>
<evidence type="ECO:0000256" key="5">
    <source>
        <dbReference type="PROSITE-ProRule" id="PRU00104"/>
    </source>
</evidence>
<evidence type="ECO:0000259" key="7">
    <source>
        <dbReference type="PROSITE" id="PS50237"/>
    </source>
</evidence>
<dbReference type="SMART" id="SM00119">
    <property type="entry name" value="HECTc"/>
    <property type="match status" value="1"/>
</dbReference>
<dbReference type="PANTHER" id="PTHR45700:SF8">
    <property type="entry name" value="HECT-TYPE E3 UBIQUITIN TRANSFERASE"/>
    <property type="match status" value="1"/>
</dbReference>
<feature type="compositionally biased region" description="Polar residues" evidence="6">
    <location>
        <begin position="117"/>
        <end position="130"/>
    </location>
</feature>
<dbReference type="Gene3D" id="3.30.2160.10">
    <property type="entry name" value="Hect, E3 ligase catalytic domain"/>
    <property type="match status" value="1"/>
</dbReference>
<dbReference type="GO" id="GO:0061630">
    <property type="term" value="F:ubiquitin protein ligase activity"/>
    <property type="evidence" value="ECO:0007669"/>
    <property type="project" value="UniProtKB-EC"/>
</dbReference>
<dbReference type="InterPro" id="IPR044611">
    <property type="entry name" value="E3A/B/C-like"/>
</dbReference>
<comment type="caution">
    <text evidence="8">The sequence shown here is derived from an EMBL/GenBank/DDBJ whole genome shotgun (WGS) entry which is preliminary data.</text>
</comment>
<dbReference type="AlphaFoldDB" id="A0AAV0AMG2"/>
<sequence>MDLTTLVFNHQFRSSSHTRRQISITPTSPSPPLDPLHPSLLVHDSNTISISHCSSRHSVSHGLQGISPATASFQIFSQNTNTDQLPPLTPGTPTSNVKSSSGFKRRSLNITQFLRRTGSKSQSASLNTFLKSPRSPLSPKNAHSPIGETEQFVCPCCNTLFIFPIDLPCSPCSTCGTIWDLPPSKKSGPSCLSHQPNQAEASFRITAEDVAKLNSLALSPEALVRFDSDPVAFLASKDAIDLQDQINSFNELASTLVSELFKSTYTLSNAFSSSDQVYQGRYESLSGLSIRLVRDFFHAVCSGPGGRDLLSTHVDRFLQRPGNQVWSVITNRELFNEPLIPIELSHWAWTVVLFECPILLPESRIPQQKRLVMMARLLGFISSLSNRLHYRLVSLYCHKSYDAELFSSKVELTNVFLSERIRHFLKVPGGFGNTSESPLPKYMSDWSLLVSSRVMSLLFGANFQTKKVPVTLFYNVSSDLIQPLDLIYDFETWETRRSPYALSGYPCILSISSKISLLTYEDKRQMGMEARQAFIEGILGRRAIAPVFQLRVRRSHLVEDSLRQIEAGRSELKKLLKIGFVNEEGVDGGGLKKEWFLLLIRRLVAPEYGMFIHDEETNQIWFNPASSEFEEFKLIGTVIGLAIYNCVTLDINLPLVCYKKLLKSPTSGLEDVQTFRPSVARGLKWILDYEGNDLEEVCGRNMVGDYESYGTIVEVPLIEGGADIPVSNKNRKEYVKLYSDFIVNKSVEKQFTASHSHCFNTVAAGNALSLFQPQEIELLVRGSEEALDFNQLQLTTVYDGYSRNDETIVEFWNYFKDLDVPGQRKALGFITGSDRIPAVGTSGLDFKISKLGDGTDGRLPVSHTCFNQLMLPDYKRRSLIAKKMNIAIGDSEGFGLN</sequence>
<dbReference type="PROSITE" id="PS50237">
    <property type="entry name" value="HECT"/>
    <property type="match status" value="1"/>
</dbReference>
<dbReference type="Pfam" id="PF00632">
    <property type="entry name" value="HECT"/>
    <property type="match status" value="1"/>
</dbReference>
<evidence type="ECO:0000256" key="1">
    <source>
        <dbReference type="ARBA" id="ARBA00000885"/>
    </source>
</evidence>
<evidence type="ECO:0000313" key="9">
    <source>
        <dbReference type="Proteomes" id="UP001153365"/>
    </source>
</evidence>
<feature type="active site" description="Glycyl thioester intermediate" evidence="5">
    <location>
        <position position="865"/>
    </location>
</feature>
<name>A0AAV0AMG2_PHAPC</name>
<keyword evidence="9" id="KW-1185">Reference proteome</keyword>
<proteinExistence type="predicted"/>
<dbReference type="InterPro" id="IPR000569">
    <property type="entry name" value="HECT_dom"/>
</dbReference>
<dbReference type="CDD" id="cd00078">
    <property type="entry name" value="HECTc"/>
    <property type="match status" value="1"/>
</dbReference>
<evidence type="ECO:0000256" key="3">
    <source>
        <dbReference type="ARBA" id="ARBA00022679"/>
    </source>
</evidence>
<feature type="domain" description="HECT" evidence="7">
    <location>
        <begin position="568"/>
        <end position="897"/>
    </location>
</feature>
<keyword evidence="4 5" id="KW-0833">Ubl conjugation pathway</keyword>
<dbReference type="PANTHER" id="PTHR45700">
    <property type="entry name" value="UBIQUITIN-PROTEIN LIGASE E3C"/>
    <property type="match status" value="1"/>
</dbReference>
<dbReference type="Gene3D" id="3.30.2410.10">
    <property type="entry name" value="Hect, E3 ligase catalytic domain"/>
    <property type="match status" value="1"/>
</dbReference>
<accession>A0AAV0AMG2</accession>
<organism evidence="8 9">
    <name type="scientific">Phakopsora pachyrhizi</name>
    <name type="common">Asian soybean rust disease fungus</name>
    <dbReference type="NCBI Taxonomy" id="170000"/>
    <lineage>
        <taxon>Eukaryota</taxon>
        <taxon>Fungi</taxon>
        <taxon>Dikarya</taxon>
        <taxon>Basidiomycota</taxon>
        <taxon>Pucciniomycotina</taxon>
        <taxon>Pucciniomycetes</taxon>
        <taxon>Pucciniales</taxon>
        <taxon>Phakopsoraceae</taxon>
        <taxon>Phakopsora</taxon>
    </lineage>
</organism>
<dbReference type="EMBL" id="CALTRL010000839">
    <property type="protein sequence ID" value="CAH7669904.1"/>
    <property type="molecule type" value="Genomic_DNA"/>
</dbReference>
<feature type="region of interest" description="Disordered" evidence="6">
    <location>
        <begin position="117"/>
        <end position="143"/>
    </location>
</feature>
<dbReference type="SUPFAM" id="SSF56204">
    <property type="entry name" value="Hect, E3 ligase catalytic domain"/>
    <property type="match status" value="1"/>
</dbReference>
<evidence type="ECO:0000256" key="4">
    <source>
        <dbReference type="ARBA" id="ARBA00022786"/>
    </source>
</evidence>
<gene>
    <name evidence="8" type="ORF">PPACK8108_LOCUS4558</name>
</gene>
<reference evidence="8" key="1">
    <citation type="submission" date="2022-06" db="EMBL/GenBank/DDBJ databases">
        <authorList>
            <consortium name="SYNGENTA / RWTH Aachen University"/>
        </authorList>
    </citation>
    <scope>NUCLEOTIDE SEQUENCE</scope>
</reference>
<keyword evidence="3" id="KW-0808">Transferase</keyword>
<evidence type="ECO:0000313" key="8">
    <source>
        <dbReference type="EMBL" id="CAH7669904.1"/>
    </source>
</evidence>
<evidence type="ECO:0000256" key="2">
    <source>
        <dbReference type="ARBA" id="ARBA00012485"/>
    </source>
</evidence>
<protein>
    <recommendedName>
        <fullName evidence="2">HECT-type E3 ubiquitin transferase</fullName>
        <ecNumber evidence="2">2.3.2.26</ecNumber>
    </recommendedName>
</protein>
<feature type="compositionally biased region" description="Polar residues" evidence="6">
    <location>
        <begin position="91"/>
        <end position="101"/>
    </location>
</feature>
<feature type="region of interest" description="Disordered" evidence="6">
    <location>
        <begin position="80"/>
        <end position="101"/>
    </location>
</feature>
<dbReference type="Gene3D" id="3.90.1750.10">
    <property type="entry name" value="Hect, E3 ligase catalytic domains"/>
    <property type="match status" value="1"/>
</dbReference>
<dbReference type="Proteomes" id="UP001153365">
    <property type="component" value="Unassembled WGS sequence"/>
</dbReference>
<dbReference type="EC" id="2.3.2.26" evidence="2"/>
<evidence type="ECO:0000256" key="6">
    <source>
        <dbReference type="SAM" id="MobiDB-lite"/>
    </source>
</evidence>
<dbReference type="FunFam" id="3.30.2410.10:FF:000003">
    <property type="entry name" value="probable E3 ubiquitin-protein ligase HERC4 isoform X1"/>
    <property type="match status" value="1"/>
</dbReference>
<dbReference type="InterPro" id="IPR035983">
    <property type="entry name" value="Hect_E3_ubiquitin_ligase"/>
</dbReference>
<dbReference type="GO" id="GO:0000209">
    <property type="term" value="P:protein polyubiquitination"/>
    <property type="evidence" value="ECO:0007669"/>
    <property type="project" value="InterPro"/>
</dbReference>